<dbReference type="Pfam" id="PF01075">
    <property type="entry name" value="Glyco_transf_9"/>
    <property type="match status" value="1"/>
</dbReference>
<reference evidence="3 4" key="1">
    <citation type="submission" date="2021-03" db="EMBL/GenBank/DDBJ databases">
        <title>Isolation and description of Capnocytophaga bilenii sp. nov., a novel Capnocytophaga species, isolated from a gingivitis subject.</title>
        <authorList>
            <person name="Antezack A."/>
            <person name="Monnet-Corti V."/>
            <person name="La Scola B."/>
        </authorList>
    </citation>
    <scope>NUCLEOTIDE SEQUENCE [LARGE SCALE GENOMIC DNA]</scope>
    <source>
        <strain evidence="3 4">Marseille-Q4570</strain>
    </source>
</reference>
<keyword evidence="4" id="KW-1185">Reference proteome</keyword>
<evidence type="ECO:0000256" key="2">
    <source>
        <dbReference type="ARBA" id="ARBA00022679"/>
    </source>
</evidence>
<proteinExistence type="predicted"/>
<dbReference type="CDD" id="cd03789">
    <property type="entry name" value="GT9_LPS_heptosyltransferase"/>
    <property type="match status" value="1"/>
</dbReference>
<dbReference type="PANTHER" id="PTHR30160">
    <property type="entry name" value="TETRAACYLDISACCHARIDE 4'-KINASE-RELATED"/>
    <property type="match status" value="1"/>
</dbReference>
<evidence type="ECO:0000313" key="4">
    <source>
        <dbReference type="Proteomes" id="UP000681610"/>
    </source>
</evidence>
<gene>
    <name evidence="3" type="ORF">J4N46_00520</name>
</gene>
<dbReference type="PANTHER" id="PTHR30160:SF22">
    <property type="entry name" value="LIPOPOLYSACCHARIDE CORE BIOSYNTHESIS PROTEIN"/>
    <property type="match status" value="1"/>
</dbReference>
<dbReference type="Proteomes" id="UP000681610">
    <property type="component" value="Unassembled WGS sequence"/>
</dbReference>
<accession>A0ABS3PUG7</accession>
<dbReference type="InterPro" id="IPR002201">
    <property type="entry name" value="Glyco_trans_9"/>
</dbReference>
<evidence type="ECO:0000313" key="3">
    <source>
        <dbReference type="EMBL" id="MBO1882954.1"/>
    </source>
</evidence>
<keyword evidence="2" id="KW-0808">Transferase</keyword>
<dbReference type="SUPFAM" id="SSF53756">
    <property type="entry name" value="UDP-Glycosyltransferase/glycogen phosphorylase"/>
    <property type="match status" value="1"/>
</dbReference>
<keyword evidence="1" id="KW-0328">Glycosyltransferase</keyword>
<evidence type="ECO:0000256" key="1">
    <source>
        <dbReference type="ARBA" id="ARBA00022676"/>
    </source>
</evidence>
<comment type="caution">
    <text evidence="3">The sequence shown here is derived from an EMBL/GenBank/DDBJ whole genome shotgun (WGS) entry which is preliminary data.</text>
</comment>
<dbReference type="Gene3D" id="3.40.50.2000">
    <property type="entry name" value="Glycogen Phosphorylase B"/>
    <property type="match status" value="2"/>
</dbReference>
<protein>
    <submittedName>
        <fullName evidence="3">Glycosyltransferase family 9 protein</fullName>
    </submittedName>
</protein>
<sequence length="349" mass="39306">MKHIAVFRLSAMGDVAISVPVITAFAEQYPEVKITYLTRPLFTPMFSHIPNLEVFTPELTGKHAGLCGLYRLFKELVNKDIDGVADIHNVLRTNILKLYFKTTKIPFAQIDKGRIEKQALTRYKFKNFKQLKPSYQRYADVFAALGFPIDLSDDYLLPPLELSETVEELLNNELAIGVAPFASFQGKQYPFSKMCEVINTLSQRYPKATIYLFGGGKNEADQIQKVKLDRVVNMVGRLSFKQELELISRLDIMIAMDSGNAHLSAMYGVPTLTIWGVTHPYAGFYPYAQPLSNAILADRNLFPLIPTSVYGKTYPKGYEKAIETITVDSIVNKATSILSYEAIKNANFM</sequence>
<dbReference type="EMBL" id="JAGDYP010000001">
    <property type="protein sequence ID" value="MBO1882954.1"/>
    <property type="molecule type" value="Genomic_DNA"/>
</dbReference>
<dbReference type="InterPro" id="IPR051199">
    <property type="entry name" value="LPS_LOS_Heptosyltrfase"/>
</dbReference>
<dbReference type="RefSeq" id="WP_208057441.1">
    <property type="nucleotide sequence ID" value="NZ_JAGDYP010000001.1"/>
</dbReference>
<organism evidence="3 4">
    <name type="scientific">Capnocytophaga bilenii</name>
    <dbReference type="NCBI Taxonomy" id="2819369"/>
    <lineage>
        <taxon>Bacteria</taxon>
        <taxon>Pseudomonadati</taxon>
        <taxon>Bacteroidota</taxon>
        <taxon>Flavobacteriia</taxon>
        <taxon>Flavobacteriales</taxon>
        <taxon>Flavobacteriaceae</taxon>
        <taxon>Capnocytophaga</taxon>
    </lineage>
</organism>
<name>A0ABS3PUG7_9FLAO</name>